<reference evidence="1 2" key="1">
    <citation type="submission" date="2024-06" db="EMBL/GenBank/DDBJ databases">
        <title>Halorubrum miltondacostae sp. nov., a potential PHA producer isolated from an inland solar saltern in Rio Maior, Portugal.</title>
        <authorList>
            <person name="Albuquerque L."/>
            <person name="Viver T."/>
            <person name="Barroso C."/>
            <person name="Claudino R."/>
            <person name="Galvan M."/>
            <person name="Simoes G."/>
            <person name="Lobo Da Cunha A."/>
            <person name="Egas C."/>
        </authorList>
    </citation>
    <scope>NUCLEOTIDE SEQUENCE [LARGE SCALE GENOMIC DNA]</scope>
    <source>
        <strain evidence="1 2">RMP-11</strain>
    </source>
</reference>
<dbReference type="EMBL" id="JBEDNY010000001">
    <property type="protein sequence ID" value="MEZ3163147.1"/>
    <property type="molecule type" value="Genomic_DNA"/>
</dbReference>
<evidence type="ECO:0000313" key="1">
    <source>
        <dbReference type="EMBL" id="MEZ3163147.1"/>
    </source>
</evidence>
<dbReference type="SUPFAM" id="SSF49764">
    <property type="entry name" value="HSP20-like chaperones"/>
    <property type="match status" value="1"/>
</dbReference>
<dbReference type="CDD" id="cd00298">
    <property type="entry name" value="ACD_sHsps_p23-like"/>
    <property type="match status" value="1"/>
</dbReference>
<accession>A0ABD5M118</accession>
<dbReference type="RefSeq" id="WP_371191413.1">
    <property type="nucleotide sequence ID" value="NZ_JBEDNX010000001.1"/>
</dbReference>
<proteinExistence type="predicted"/>
<dbReference type="Proteomes" id="UP001567572">
    <property type="component" value="Unassembled WGS sequence"/>
</dbReference>
<name>A0ABD5M118_9EURY</name>
<gene>
    <name evidence="1" type="ORF">ABNG04_04525</name>
</gene>
<dbReference type="AlphaFoldDB" id="A0ABD5M118"/>
<evidence type="ECO:0000313" key="2">
    <source>
        <dbReference type="Proteomes" id="UP001567572"/>
    </source>
</evidence>
<protein>
    <submittedName>
        <fullName evidence="1">Hsp20/alpha crystallin family protein</fullName>
    </submittedName>
</protein>
<comment type="caution">
    <text evidence="1">The sequence shown here is derived from an EMBL/GenBank/DDBJ whole genome shotgun (WGS) entry which is preliminary data.</text>
</comment>
<organism evidence="1 2">
    <name type="scientific">Halorubrum miltondacostae</name>
    <dbReference type="NCBI Taxonomy" id="3076378"/>
    <lineage>
        <taxon>Archaea</taxon>
        <taxon>Methanobacteriati</taxon>
        <taxon>Methanobacteriota</taxon>
        <taxon>Stenosarchaea group</taxon>
        <taxon>Halobacteria</taxon>
        <taxon>Halobacteriales</taxon>
        <taxon>Haloferacaceae</taxon>
        <taxon>Halorubrum</taxon>
    </lineage>
</organism>
<dbReference type="Gene3D" id="2.60.40.790">
    <property type="match status" value="1"/>
</dbReference>
<keyword evidence="2" id="KW-1185">Reference proteome</keyword>
<dbReference type="InterPro" id="IPR008978">
    <property type="entry name" value="HSP20-like_chaperone"/>
</dbReference>
<sequence length="117" mass="12821">MRRNSDDDEDPFGRSFGGIEDLLAGMAGGDDAPVDVHEYDDEIRVVAELPDVTADDIKIQCDGRTVAIYAAVTPRPVVTRVDLPSYVDDQSTEWSLNNGILEISLDRDTDPANIGFH</sequence>